<feature type="compositionally biased region" description="Basic residues" evidence="1">
    <location>
        <begin position="138"/>
        <end position="148"/>
    </location>
</feature>
<feature type="compositionally biased region" description="Polar residues" evidence="1">
    <location>
        <begin position="22"/>
        <end position="52"/>
    </location>
</feature>
<feature type="region of interest" description="Disordered" evidence="1">
    <location>
        <begin position="1"/>
        <end position="52"/>
    </location>
</feature>
<evidence type="ECO:0008006" key="4">
    <source>
        <dbReference type="Google" id="ProtNLM"/>
    </source>
</evidence>
<name>A0A2Z7BNV1_9LAMI</name>
<feature type="region of interest" description="Disordered" evidence="1">
    <location>
        <begin position="138"/>
        <end position="160"/>
    </location>
</feature>
<dbReference type="PANTHER" id="PTHR33132">
    <property type="entry name" value="OSJNBB0118P14.9 PROTEIN"/>
    <property type="match status" value="1"/>
</dbReference>
<evidence type="ECO:0000313" key="2">
    <source>
        <dbReference type="EMBL" id="KZV36332.1"/>
    </source>
</evidence>
<dbReference type="AlphaFoldDB" id="A0A2Z7BNV1"/>
<dbReference type="OrthoDB" id="1931102at2759"/>
<accession>A0A2Z7BNV1</accession>
<proteinExistence type="predicted"/>
<sequence length="160" mass="17499">MAAYSARRSGAPVLRSNPPPSTRQFSSRTPSFRQTSPAVSFSLDQPLSPNRRFSVSPPAVQKGTCMCSPTNHPGSFRCSLHKAGFGNNGAVRNSKTASYASSTRLSMRRSAMTNSLVRIGTVEGDLVRRALAALIRPSSHHQRRRGHFRPCASRLSRMSR</sequence>
<organism evidence="2 3">
    <name type="scientific">Dorcoceras hygrometricum</name>
    <dbReference type="NCBI Taxonomy" id="472368"/>
    <lineage>
        <taxon>Eukaryota</taxon>
        <taxon>Viridiplantae</taxon>
        <taxon>Streptophyta</taxon>
        <taxon>Embryophyta</taxon>
        <taxon>Tracheophyta</taxon>
        <taxon>Spermatophyta</taxon>
        <taxon>Magnoliopsida</taxon>
        <taxon>eudicotyledons</taxon>
        <taxon>Gunneridae</taxon>
        <taxon>Pentapetalae</taxon>
        <taxon>asterids</taxon>
        <taxon>lamiids</taxon>
        <taxon>Lamiales</taxon>
        <taxon>Gesneriaceae</taxon>
        <taxon>Didymocarpoideae</taxon>
        <taxon>Trichosporeae</taxon>
        <taxon>Loxocarpinae</taxon>
        <taxon>Dorcoceras</taxon>
    </lineage>
</organism>
<dbReference type="PANTHER" id="PTHR33132:SF135">
    <property type="entry name" value="OS02G0799700 PROTEIN"/>
    <property type="match status" value="1"/>
</dbReference>
<dbReference type="Proteomes" id="UP000250235">
    <property type="component" value="Unassembled WGS sequence"/>
</dbReference>
<dbReference type="EMBL" id="KV003903">
    <property type="protein sequence ID" value="KZV36332.1"/>
    <property type="molecule type" value="Genomic_DNA"/>
</dbReference>
<evidence type="ECO:0000313" key="3">
    <source>
        <dbReference type="Proteomes" id="UP000250235"/>
    </source>
</evidence>
<evidence type="ECO:0000256" key="1">
    <source>
        <dbReference type="SAM" id="MobiDB-lite"/>
    </source>
</evidence>
<reference evidence="2 3" key="1">
    <citation type="journal article" date="2015" name="Proc. Natl. Acad. Sci. U.S.A.">
        <title>The resurrection genome of Boea hygrometrica: A blueprint for survival of dehydration.</title>
        <authorList>
            <person name="Xiao L."/>
            <person name="Yang G."/>
            <person name="Zhang L."/>
            <person name="Yang X."/>
            <person name="Zhao S."/>
            <person name="Ji Z."/>
            <person name="Zhou Q."/>
            <person name="Hu M."/>
            <person name="Wang Y."/>
            <person name="Chen M."/>
            <person name="Xu Y."/>
            <person name="Jin H."/>
            <person name="Xiao X."/>
            <person name="Hu G."/>
            <person name="Bao F."/>
            <person name="Hu Y."/>
            <person name="Wan P."/>
            <person name="Li L."/>
            <person name="Deng X."/>
            <person name="Kuang T."/>
            <person name="Xiang C."/>
            <person name="Zhu J.K."/>
            <person name="Oliver M.J."/>
            <person name="He Y."/>
        </authorList>
    </citation>
    <scope>NUCLEOTIDE SEQUENCE [LARGE SCALE GENOMIC DNA]</scope>
    <source>
        <strain evidence="3">cv. XS01</strain>
    </source>
</reference>
<keyword evidence="3" id="KW-1185">Reference proteome</keyword>
<gene>
    <name evidence="2" type="ORF">F511_25132</name>
</gene>
<protein>
    <recommendedName>
        <fullName evidence="4">Serine-rich protein-related</fullName>
    </recommendedName>
</protein>